<dbReference type="EMBL" id="AAPJ01000005">
    <property type="protein sequence ID" value="EAS49156.1"/>
    <property type="molecule type" value="Genomic_DNA"/>
</dbReference>
<dbReference type="Proteomes" id="UP000000321">
    <property type="component" value="Unassembled WGS sequence"/>
</dbReference>
<gene>
    <name evidence="2" type="ORF">SI859A1_02169</name>
    <name evidence="1" type="ORF">SI859A1_02756</name>
</gene>
<organism evidence="1 3">
    <name type="scientific">Aurantimonas manganoxydans (strain ATCC BAA-1229 / DSM 21871 / SI85-9A1)</name>
    <dbReference type="NCBI Taxonomy" id="287752"/>
    <lineage>
        <taxon>Bacteria</taxon>
        <taxon>Pseudomonadati</taxon>
        <taxon>Pseudomonadota</taxon>
        <taxon>Alphaproteobacteria</taxon>
        <taxon>Hyphomicrobiales</taxon>
        <taxon>Aurantimonadaceae</taxon>
        <taxon>Aurantimonas</taxon>
    </lineage>
</organism>
<dbReference type="BioCyc" id="AURANTIMONAS:SI859A1_02169-MONOMER"/>
<name>Q1YGR9_AURMS</name>
<dbReference type="SUPFAM" id="SSF46689">
    <property type="entry name" value="Homeodomain-like"/>
    <property type="match status" value="1"/>
</dbReference>
<dbReference type="AlphaFoldDB" id="Q1YGR9"/>
<dbReference type="EMBL" id="AAPJ01000001">
    <property type="protein sequence ID" value="EAS51353.1"/>
    <property type="molecule type" value="Genomic_DNA"/>
</dbReference>
<evidence type="ECO:0000313" key="3">
    <source>
        <dbReference type="Proteomes" id="UP000000321"/>
    </source>
</evidence>
<evidence type="ECO:0000313" key="1">
    <source>
        <dbReference type="EMBL" id="EAS49156.1"/>
    </source>
</evidence>
<keyword evidence="3" id="KW-1185">Reference proteome</keyword>
<dbReference type="HOGENOM" id="CLU_056788_2_3_5"/>
<dbReference type="InterPro" id="IPR009057">
    <property type="entry name" value="Homeodomain-like_sf"/>
</dbReference>
<dbReference type="BioCyc" id="AURANTIMONAS:SI859A1_02756-MONOMER"/>
<comment type="caution">
    <text evidence="1">The sequence shown here is derived from an EMBL/GenBank/DDBJ whole genome shotgun (WGS) entry which is preliminary data.</text>
</comment>
<accession>Q1YGR9</accession>
<evidence type="ECO:0000313" key="2">
    <source>
        <dbReference type="EMBL" id="EAS51353.1"/>
    </source>
</evidence>
<sequence length="138" mass="15491">MIPSCWRWIMSKSYSIDLRERVAGFIDKGQSRRAAARHFGVSESFAIKLDQRRVRSGSIAPHKQGRPRGSGKLEVFEAFLIGAVEAKPDITMPELAALLMEVHSVTAAPAVLSRFLCRRGFTYKKMPDGVGMRTRRRA</sequence>
<protein>
    <submittedName>
        <fullName evidence="2">Possible transposase</fullName>
    </submittedName>
    <submittedName>
        <fullName evidence="1">Putative transposase, ISSpo6 orf A</fullName>
    </submittedName>
</protein>
<proteinExistence type="predicted"/>
<reference evidence="1 3" key="1">
    <citation type="journal article" date="2008" name="Appl. Environ. Microbiol.">
        <title>Genomic insights into Mn(II) oxidation by the marine alphaproteobacterium Aurantimonas sp. strain SI85-9A1.</title>
        <authorList>
            <person name="Dick G.J."/>
            <person name="Podell S."/>
            <person name="Johnson H.A."/>
            <person name="Rivera-Espinoza Y."/>
            <person name="Bernier-Latmani R."/>
            <person name="McCarthy J.K."/>
            <person name="Torpey J.W."/>
            <person name="Clement B.G."/>
            <person name="Gaasterland T."/>
            <person name="Tebo B.M."/>
        </authorList>
    </citation>
    <scope>NUCLEOTIDE SEQUENCE [LARGE SCALE GENOMIC DNA]</scope>
    <source>
        <strain evidence="1 3">SI85-9A1</strain>
    </source>
</reference>